<feature type="compositionally biased region" description="Basic and acidic residues" evidence="1">
    <location>
        <begin position="471"/>
        <end position="483"/>
    </location>
</feature>
<evidence type="ECO:0000313" key="3">
    <source>
        <dbReference type="EMBL" id="MDC5696972.1"/>
    </source>
</evidence>
<reference evidence="3 4" key="1">
    <citation type="submission" date="2022-11" db="EMBL/GenBank/DDBJ databases">
        <title>Anaerobic phenanthrene biodegradation by a DNRA strain PheN6.</title>
        <authorList>
            <person name="Zhang Z."/>
        </authorList>
    </citation>
    <scope>NUCLEOTIDE SEQUENCE [LARGE SCALE GENOMIC DNA]</scope>
    <source>
        <strain evidence="3 4">PheN6</strain>
    </source>
</reference>
<evidence type="ECO:0000313" key="4">
    <source>
        <dbReference type="Proteomes" id="UP001150259"/>
    </source>
</evidence>
<keyword evidence="2" id="KW-1133">Transmembrane helix</keyword>
<feature type="transmembrane region" description="Helical" evidence="2">
    <location>
        <begin position="235"/>
        <end position="258"/>
    </location>
</feature>
<dbReference type="Proteomes" id="UP001150259">
    <property type="component" value="Unassembled WGS sequence"/>
</dbReference>
<keyword evidence="4" id="KW-1185">Reference proteome</keyword>
<evidence type="ECO:0000256" key="1">
    <source>
        <dbReference type="SAM" id="MobiDB-lite"/>
    </source>
</evidence>
<feature type="transmembrane region" description="Helical" evidence="2">
    <location>
        <begin position="112"/>
        <end position="142"/>
    </location>
</feature>
<proteinExistence type="predicted"/>
<feature type="transmembrane region" description="Helical" evidence="2">
    <location>
        <begin position="442"/>
        <end position="460"/>
    </location>
</feature>
<feature type="transmembrane region" description="Helical" evidence="2">
    <location>
        <begin position="383"/>
        <end position="407"/>
    </location>
</feature>
<feature type="transmembrane region" description="Helical" evidence="2">
    <location>
        <begin position="315"/>
        <end position="334"/>
    </location>
</feature>
<sequence length="505" mass="54019">MRTGKSLVLARMLLRFFLRRVARTGVLRSRPVKVLAVGTVALILGAGAVAAYFFLEPMVAQEKVWGLLFEMSTVSVVLWVQIAFLLVKVLFLNAAGMLELSFQLPLTNRERAAALLVYEATMAGIVSAVGFTSLTVAAVVLLGPAAVPRLLEAIVFPIILTYLALSVGYLLLARVLVWLGLRRIQGIVLILVLFSLLMLYASGLGSLSSAASAAYLADRTDFVWVASLAWITHHYGPVAMVSVFLVTAALLTALALWATPSQHVPHSRYLNLPFDWPLVRRLSAYDRCLLRSSQAWLAMVVSAAVFVGLCLDPVVNPLWALAVLSMSGLYQFAATEPLRMLSAQRGTAWRTYGRLVRAQLLLLAGMALPCVAVLAAARPDQLGGSLFALGGCVAGALVAISIGIAFPAEHDNPFSVFVGLAVASAVLGLLGIALGILQMPQILVVLIVAASLAIIVWYSVQGIRTFDSRRRNEKGAATREQHRGGSAVDPRGRSGSASLSHVLDS</sequence>
<keyword evidence="2" id="KW-0472">Membrane</keyword>
<accession>A0ABT5GFD5</accession>
<feature type="transmembrane region" description="Helical" evidence="2">
    <location>
        <begin position="67"/>
        <end position="91"/>
    </location>
</feature>
<gene>
    <name evidence="3" type="ORF">OO014_06840</name>
</gene>
<feature type="transmembrane region" description="Helical" evidence="2">
    <location>
        <begin position="414"/>
        <end position="436"/>
    </location>
</feature>
<feature type="transmembrane region" description="Helical" evidence="2">
    <location>
        <begin position="188"/>
        <end position="215"/>
    </location>
</feature>
<organism evidence="3 4">
    <name type="scientific">Intrasporangium calvum</name>
    <dbReference type="NCBI Taxonomy" id="53358"/>
    <lineage>
        <taxon>Bacteria</taxon>
        <taxon>Bacillati</taxon>
        <taxon>Actinomycetota</taxon>
        <taxon>Actinomycetes</taxon>
        <taxon>Micrococcales</taxon>
        <taxon>Intrasporangiaceae</taxon>
        <taxon>Intrasporangium</taxon>
    </lineage>
</organism>
<evidence type="ECO:0000256" key="2">
    <source>
        <dbReference type="SAM" id="Phobius"/>
    </source>
</evidence>
<protein>
    <submittedName>
        <fullName evidence="3">Uncharacterized protein</fullName>
    </submittedName>
</protein>
<feature type="transmembrane region" description="Helical" evidence="2">
    <location>
        <begin position="34"/>
        <end position="55"/>
    </location>
</feature>
<keyword evidence="2" id="KW-0812">Transmembrane</keyword>
<name>A0ABT5GFD5_9MICO</name>
<feature type="transmembrane region" description="Helical" evidence="2">
    <location>
        <begin position="154"/>
        <end position="181"/>
    </location>
</feature>
<feature type="region of interest" description="Disordered" evidence="1">
    <location>
        <begin position="471"/>
        <end position="505"/>
    </location>
</feature>
<comment type="caution">
    <text evidence="3">The sequence shown here is derived from an EMBL/GenBank/DDBJ whole genome shotgun (WGS) entry which is preliminary data.</text>
</comment>
<dbReference type="RefSeq" id="WP_272461543.1">
    <property type="nucleotide sequence ID" value="NZ_JAPFQL010000021.1"/>
</dbReference>
<dbReference type="EMBL" id="JAPFQL010000021">
    <property type="protein sequence ID" value="MDC5696972.1"/>
    <property type="molecule type" value="Genomic_DNA"/>
</dbReference>
<feature type="transmembrane region" description="Helical" evidence="2">
    <location>
        <begin position="355"/>
        <end position="377"/>
    </location>
</feature>
<feature type="transmembrane region" description="Helical" evidence="2">
    <location>
        <begin position="288"/>
        <end position="309"/>
    </location>
</feature>